<dbReference type="AlphaFoldDB" id="A0A8C2TPU4"/>
<reference evidence="2" key="2">
    <citation type="submission" date="2025-08" db="UniProtKB">
        <authorList>
            <consortium name="Ensembl"/>
        </authorList>
    </citation>
    <scope>IDENTIFICATION</scope>
</reference>
<dbReference type="Ensembl" id="ENSCJPT00005023894.1">
    <property type="protein sequence ID" value="ENSCJPP00005017101.1"/>
    <property type="gene ID" value="ENSCJPG00005013996.1"/>
</dbReference>
<reference evidence="2" key="3">
    <citation type="submission" date="2025-09" db="UniProtKB">
        <authorList>
            <consortium name="Ensembl"/>
        </authorList>
    </citation>
    <scope>IDENTIFICATION</scope>
</reference>
<name>A0A8C2TPU4_COTJA</name>
<dbReference type="Proteomes" id="UP000694412">
    <property type="component" value="Chromosome 25"/>
</dbReference>
<evidence type="ECO:0000313" key="2">
    <source>
        <dbReference type="Ensembl" id="ENSCJPP00005017101.1"/>
    </source>
</evidence>
<protein>
    <submittedName>
        <fullName evidence="2">Uncharacterized protein</fullName>
    </submittedName>
</protein>
<keyword evidence="3" id="KW-1185">Reference proteome</keyword>
<organism evidence="2 3">
    <name type="scientific">Coturnix japonica</name>
    <name type="common">Japanese quail</name>
    <name type="synonym">Coturnix coturnix japonica</name>
    <dbReference type="NCBI Taxonomy" id="93934"/>
    <lineage>
        <taxon>Eukaryota</taxon>
        <taxon>Metazoa</taxon>
        <taxon>Chordata</taxon>
        <taxon>Craniata</taxon>
        <taxon>Vertebrata</taxon>
        <taxon>Euteleostomi</taxon>
        <taxon>Archelosauria</taxon>
        <taxon>Archosauria</taxon>
        <taxon>Dinosauria</taxon>
        <taxon>Saurischia</taxon>
        <taxon>Theropoda</taxon>
        <taxon>Coelurosauria</taxon>
        <taxon>Aves</taxon>
        <taxon>Neognathae</taxon>
        <taxon>Galloanserae</taxon>
        <taxon>Galliformes</taxon>
        <taxon>Phasianidae</taxon>
        <taxon>Perdicinae</taxon>
        <taxon>Coturnix</taxon>
    </lineage>
</organism>
<evidence type="ECO:0000313" key="3">
    <source>
        <dbReference type="Proteomes" id="UP000694412"/>
    </source>
</evidence>
<dbReference type="GeneTree" id="ENSGT00960000189327"/>
<proteinExistence type="predicted"/>
<feature type="region of interest" description="Disordered" evidence="1">
    <location>
        <begin position="161"/>
        <end position="187"/>
    </location>
</feature>
<reference evidence="2" key="1">
    <citation type="submission" date="2015-11" db="EMBL/GenBank/DDBJ databases">
        <authorList>
            <consortium name="International Coturnix japonica Genome Analysis Consortium"/>
            <person name="Warren W."/>
            <person name="Burt D.W."/>
            <person name="Antin P.B."/>
            <person name="Lanford R."/>
            <person name="Gros J."/>
            <person name="Wilson R.K."/>
        </authorList>
    </citation>
    <scope>NUCLEOTIDE SEQUENCE [LARGE SCALE GENOMIC DNA]</scope>
</reference>
<feature type="compositionally biased region" description="Polar residues" evidence="1">
    <location>
        <begin position="167"/>
        <end position="179"/>
    </location>
</feature>
<evidence type="ECO:0000256" key="1">
    <source>
        <dbReference type="SAM" id="MobiDB-lite"/>
    </source>
</evidence>
<sequence length="187" mass="21191">LQIPITLLLSISPQYLFIKCCSHSASTILYSSMVVLASSTEECPLFEKQEQQQTWISLCSSSLARRFREMLTFSGNPPFRFNKGILDVSRVSAFGWEYLRALKSLCMAWPTTTFPERIFRIWGGKERTFEQAPVYHAAQWRVLPHKQSDAQNQEHGSITLKAHHSQPSKPTTGSSQSPPLTALKAHH</sequence>
<accession>A0A8C2TPU4</accession>